<comment type="caution">
    <text evidence="1">The sequence shown here is derived from an EMBL/GenBank/DDBJ whole genome shotgun (WGS) entry which is preliminary data.</text>
</comment>
<dbReference type="RefSeq" id="WP_204515302.1">
    <property type="nucleotide sequence ID" value="NZ_JAFBCP010000001.1"/>
</dbReference>
<dbReference type="EMBL" id="JAFBCP010000001">
    <property type="protein sequence ID" value="MBM7816549.1"/>
    <property type="molecule type" value="Genomic_DNA"/>
</dbReference>
<name>A0ABS2SJU9_9MICO</name>
<proteinExistence type="predicted"/>
<evidence type="ECO:0008006" key="3">
    <source>
        <dbReference type="Google" id="ProtNLM"/>
    </source>
</evidence>
<evidence type="ECO:0000313" key="1">
    <source>
        <dbReference type="EMBL" id="MBM7816549.1"/>
    </source>
</evidence>
<organism evidence="1 2">
    <name type="scientific">Brevibacterium paucivorans</name>
    <dbReference type="NCBI Taxonomy" id="170994"/>
    <lineage>
        <taxon>Bacteria</taxon>
        <taxon>Bacillati</taxon>
        <taxon>Actinomycetota</taxon>
        <taxon>Actinomycetes</taxon>
        <taxon>Micrococcales</taxon>
        <taxon>Brevibacteriaceae</taxon>
        <taxon>Brevibacterium</taxon>
    </lineage>
</organism>
<gene>
    <name evidence="1" type="ORF">JOE56_001243</name>
</gene>
<evidence type="ECO:0000313" key="2">
    <source>
        <dbReference type="Proteomes" id="UP000809290"/>
    </source>
</evidence>
<dbReference type="Proteomes" id="UP000809290">
    <property type="component" value="Unassembled WGS sequence"/>
</dbReference>
<reference evidence="1 2" key="1">
    <citation type="submission" date="2021-01" db="EMBL/GenBank/DDBJ databases">
        <title>Sequencing the genomes of 1000 actinobacteria strains.</title>
        <authorList>
            <person name="Klenk H.-P."/>
        </authorList>
    </citation>
    <scope>NUCLEOTIDE SEQUENCE [LARGE SCALE GENOMIC DNA]</scope>
    <source>
        <strain evidence="1 2">DSM 13657</strain>
    </source>
</reference>
<accession>A0ABS2SJU9</accession>
<protein>
    <recommendedName>
        <fullName evidence="3">ABC transporter permease</fullName>
    </recommendedName>
</protein>
<keyword evidence="2" id="KW-1185">Reference proteome</keyword>
<sequence>MGLVKFYGQQFVIAVLMLLLFAALATGVATPVPELAGRVAAAGPLDLSRTRGL</sequence>